<dbReference type="GO" id="GO:0030686">
    <property type="term" value="C:90S preribosome"/>
    <property type="evidence" value="ECO:0007669"/>
    <property type="project" value="TreeGrafter"/>
</dbReference>
<dbReference type="OrthoDB" id="360653at2759"/>
<dbReference type="PANTHER" id="PTHR17695">
    <property type="entry name" value="SMALL SUBUNIT PROCESSOME COMPONENT 20 HOMOLOG"/>
    <property type="match status" value="1"/>
</dbReference>
<dbReference type="Proteomes" id="UP000541444">
    <property type="component" value="Unassembled WGS sequence"/>
</dbReference>
<organism evidence="1 2">
    <name type="scientific">Kingdonia uniflora</name>
    <dbReference type="NCBI Taxonomy" id="39325"/>
    <lineage>
        <taxon>Eukaryota</taxon>
        <taxon>Viridiplantae</taxon>
        <taxon>Streptophyta</taxon>
        <taxon>Embryophyta</taxon>
        <taxon>Tracheophyta</taxon>
        <taxon>Spermatophyta</taxon>
        <taxon>Magnoliopsida</taxon>
        <taxon>Ranunculales</taxon>
        <taxon>Circaeasteraceae</taxon>
        <taxon>Kingdonia</taxon>
    </lineage>
</organism>
<dbReference type="InterPro" id="IPR052575">
    <property type="entry name" value="SSU_processome_comp_20"/>
</dbReference>
<comment type="caution">
    <text evidence="1">The sequence shown here is derived from an EMBL/GenBank/DDBJ whole genome shotgun (WGS) entry which is preliminary data.</text>
</comment>
<reference evidence="1 2" key="1">
    <citation type="journal article" date="2020" name="IScience">
        <title>Genome Sequencing of the Endangered Kingdonia uniflora (Circaeasteraceae, Ranunculales) Reveals Potential Mechanisms of Evolutionary Specialization.</title>
        <authorList>
            <person name="Sun Y."/>
            <person name="Deng T."/>
            <person name="Zhang A."/>
            <person name="Moore M.J."/>
            <person name="Landis J.B."/>
            <person name="Lin N."/>
            <person name="Zhang H."/>
            <person name="Zhang X."/>
            <person name="Huang J."/>
            <person name="Zhang X."/>
            <person name="Sun H."/>
            <person name="Wang H."/>
        </authorList>
    </citation>
    <scope>NUCLEOTIDE SEQUENCE [LARGE SCALE GENOMIC DNA]</scope>
    <source>
        <strain evidence="1">TB1705</strain>
        <tissue evidence="1">Leaf</tissue>
    </source>
</reference>
<dbReference type="PANTHER" id="PTHR17695:SF11">
    <property type="entry name" value="SMALL SUBUNIT PROCESSOME COMPONENT 20 HOMOLOG"/>
    <property type="match status" value="1"/>
</dbReference>
<dbReference type="EMBL" id="JACGCM010001586">
    <property type="protein sequence ID" value="KAF6153050.1"/>
    <property type="molecule type" value="Genomic_DNA"/>
</dbReference>
<evidence type="ECO:0000313" key="1">
    <source>
        <dbReference type="EMBL" id="KAF6153050.1"/>
    </source>
</evidence>
<protein>
    <submittedName>
        <fullName evidence="1">Uncharacterized protein</fullName>
    </submittedName>
</protein>
<proteinExistence type="predicted"/>
<name>A0A7J7ME29_9MAGN</name>
<accession>A0A7J7ME29</accession>
<dbReference type="GO" id="GO:0032040">
    <property type="term" value="C:small-subunit processome"/>
    <property type="evidence" value="ECO:0007669"/>
    <property type="project" value="TreeGrafter"/>
</dbReference>
<dbReference type="AlphaFoldDB" id="A0A7J7ME29"/>
<keyword evidence="2" id="KW-1185">Reference proteome</keyword>
<gene>
    <name evidence="1" type="ORF">GIB67_034772</name>
</gene>
<sequence>MATSSEAKAVKSLSTSSSKNRFAFKSFSRRIEEIDIDVFRSFDSRPTPSADSTNLKDYLVEWREMNTAEDFISFYEEMIPMVQTLEQVLLHKEKIMSKLLCRLQMKARLSLEPILSCITKQRTPGSSTLNTTRRELSALRGVISLHVGAGRGARWWAWSLAGRGGALGEAER</sequence>
<evidence type="ECO:0000313" key="2">
    <source>
        <dbReference type="Proteomes" id="UP000541444"/>
    </source>
</evidence>